<gene>
    <name evidence="1" type="primary">LgM4147LRVhigh.26.01250.00240</name>
    <name evidence="1" type="ORF">BN36_2638230</name>
</gene>
<sequence length="1106" mass="119363">MDTSSYTRVADELSVVHLSSLHEGVLQLRGHLRSALLADSPQTEMVVYTSLYKLYREFYLPFYCAKSHGSSRSLPGVDAAPSPDARPPASAEAWFVMTSYTQDVLAACVYLLDPASLPTTYTVPSLPPGCEEAGNEANASSVYVSAAQRRFCGLIFLYTCWSSSTLPLHIVLQALYPLLDPGVPGAPPAAAAALSTIPSTLPGPQRTNLTENHIAAELFAKERFASHKRLLSDTLTGLVLTRPNGVRALLRVLLLNDRVQTDMAGEAVQLLVQLLTSPVVTLWRQQQQLDEAVGDRSSLSAEGEEEGALSVVVTHVTTGLSVEDHVRLLAPQLLALLEEHADATSVVSSASATAVRPRFLARLGAGHLRLPSETLEQRLHLVLTVLLNALVRLPPRSRQDFPRAYRQFFYTNKYVLSPGFGCLALRCDTLVTEGETIAALLRLRSLLKGVSLGAGCGVIAQVLPATAAGVLSICALLSGSVDGEGKAAQFVSPLLSATLRCLLTELLSNPSLYEVCARALVSACGEARSQYYMQVNDAQSRLRYAGRVCRRGYLAAGLQWLLLDVAATTPDFVQACVDVMVETCHLELFATGVEDVAVPPVPRLTETMSSTLATTSLVDAPTAKVDSSPLVAVLERLSLEASPEALFGTRDVSLASTLELLGRMLRLSGVLYRWALGLMEHLLSAANVESHLCGGGTAAERRRNLSRLQRCTRSILASLTVLNNPTHSSEVCHSVVDGGNALLPLTARAGQALEACLKRIDACLTSSEAVAQLPDDNSRRQSEVITAIRAEWLQLAERLRAALDSRAAVNVAVTLTMLAHRVDDLVFAVTDPQPLYASSRLLLQLLVRALFEADDIGAALRAVHCVTWLGMYRFDSKDSSYMADVMWSVLAEDRLPSWLAASTGCNCATQAAAASRWCRLRVRVLDILLSWTDYDEDGCTLRNLDDTMRRKRHTSLYEVLVALCHSTQDAFVQVAALHFIGAYALAMQPHVPIFEICELCRDVFRLSRHEMAKAACAATLGKVVASLCQTSGATLPAVSEVDIGTLQTLASAMSSYRGRPLVESSASVTAHALNAAAEVDLHDAVIQQHGREMLALLRGISLDSGW</sequence>
<dbReference type="EMBL" id="CALQ01001043">
    <property type="protein sequence ID" value="CCM16316.1"/>
    <property type="molecule type" value="Genomic_DNA"/>
</dbReference>
<proteinExistence type="predicted"/>
<dbReference type="AlphaFoldDB" id="A0A1E1J0S8"/>
<accession>A0A1E1J0S8</accession>
<organism evidence="1">
    <name type="scientific">Leishmania guyanensis</name>
    <dbReference type="NCBI Taxonomy" id="5670"/>
    <lineage>
        <taxon>Eukaryota</taxon>
        <taxon>Discoba</taxon>
        <taxon>Euglenozoa</taxon>
        <taxon>Kinetoplastea</taxon>
        <taxon>Metakinetoplastina</taxon>
        <taxon>Trypanosomatida</taxon>
        <taxon>Trypanosomatidae</taxon>
        <taxon>Leishmaniinae</taxon>
        <taxon>Leishmania</taxon>
        <taxon>Leishmania guyanensis species complex</taxon>
    </lineage>
</organism>
<evidence type="ECO:0000313" key="1">
    <source>
        <dbReference type="EMBL" id="CCM16316.1"/>
    </source>
</evidence>
<name>A0A1E1J0S8_LEIGU</name>
<reference evidence="1" key="1">
    <citation type="submission" date="2012-08" db="EMBL/GenBank/DDBJ databases">
        <title>Comparative genomics of metastatic and non-metastatic Leishmania guyanensis provides insights into polygenic factors involved in Leishmania RNA virus infection.</title>
        <authorList>
            <person name="Smith D."/>
            <person name="Hertz-Fowler C."/>
            <person name="Martin R."/>
            <person name="Dickens N."/>
            <person name="Fasel N."/>
            <person name="Falquet L."/>
            <person name="Beverley S."/>
            <person name="Zangger H."/>
            <person name="Calderon-Copete S."/>
            <person name="Mottram J."/>
            <person name="Xenarios I."/>
        </authorList>
    </citation>
    <scope>NUCLEOTIDE SEQUENCE</scope>
    <source>
        <strain evidence="1">MHOM/BR/75/M4147/SSU:IR2SAT-LUC</strain>
    </source>
</reference>
<protein>
    <submittedName>
        <fullName evidence="1">Uncharacterized protein</fullName>
    </submittedName>
</protein>